<keyword evidence="1" id="KW-0732">Signal</keyword>
<dbReference type="RefSeq" id="WP_085849148.1">
    <property type="nucleotide sequence ID" value="NZ_FNZV01000004.1"/>
</dbReference>
<evidence type="ECO:0000313" key="2">
    <source>
        <dbReference type="EMBL" id="SLN42395.1"/>
    </source>
</evidence>
<dbReference type="AlphaFoldDB" id="A0A1Y5SME0"/>
<dbReference type="STRING" id="658057.SAMN04488032_10459"/>
<keyword evidence="3" id="KW-1185">Reference proteome</keyword>
<protein>
    <recommendedName>
        <fullName evidence="4">Acetolactate synthase</fullName>
    </recommendedName>
</protein>
<dbReference type="Pfam" id="PF20107">
    <property type="entry name" value="DUF6497"/>
    <property type="match status" value="1"/>
</dbReference>
<gene>
    <name evidence="2" type="ORF">PAM7971_02018</name>
</gene>
<dbReference type="InterPro" id="IPR045467">
    <property type="entry name" value="DUF6497"/>
</dbReference>
<proteinExistence type="predicted"/>
<feature type="chain" id="PRO_5010989917" description="Acetolactate synthase" evidence="1">
    <location>
        <begin position="25"/>
        <end position="140"/>
    </location>
</feature>
<reference evidence="2 3" key="1">
    <citation type="submission" date="2017-03" db="EMBL/GenBank/DDBJ databases">
        <authorList>
            <person name="Afonso C.L."/>
            <person name="Miller P.J."/>
            <person name="Scott M.A."/>
            <person name="Spackman E."/>
            <person name="Goraichik I."/>
            <person name="Dimitrov K.M."/>
            <person name="Suarez D.L."/>
            <person name="Swayne D.E."/>
        </authorList>
    </citation>
    <scope>NUCLEOTIDE SEQUENCE [LARGE SCALE GENOMIC DNA]</scope>
    <source>
        <strain evidence="2 3">CECT 7971</strain>
    </source>
</reference>
<dbReference type="Proteomes" id="UP000193307">
    <property type="component" value="Unassembled WGS sequence"/>
</dbReference>
<dbReference type="EMBL" id="FWFW01000005">
    <property type="protein sequence ID" value="SLN42395.1"/>
    <property type="molecule type" value="Genomic_DNA"/>
</dbReference>
<name>A0A1Y5SME0_9RHOB</name>
<organism evidence="2 3">
    <name type="scientific">Pacificibacter marinus</name>
    <dbReference type="NCBI Taxonomy" id="658057"/>
    <lineage>
        <taxon>Bacteria</taxon>
        <taxon>Pseudomonadati</taxon>
        <taxon>Pseudomonadota</taxon>
        <taxon>Alphaproteobacteria</taxon>
        <taxon>Rhodobacterales</taxon>
        <taxon>Roseobacteraceae</taxon>
        <taxon>Pacificibacter</taxon>
    </lineage>
</organism>
<evidence type="ECO:0000256" key="1">
    <source>
        <dbReference type="SAM" id="SignalP"/>
    </source>
</evidence>
<dbReference type="OrthoDB" id="7862028at2"/>
<sequence length="140" mass="15268">MRYPAFTTALICTVLNGTGLAAQADIVPKTLAPITVPSGQPVQFFESLLDRPAMGLTARFRFVAPQLPQKLADLGYEQLEADMAYLCDTYALPRLAGPVPSMIVISMSDRAVEFASTEADVTQVFEAYRPSGDICEWEAF</sequence>
<evidence type="ECO:0000313" key="3">
    <source>
        <dbReference type="Proteomes" id="UP000193307"/>
    </source>
</evidence>
<evidence type="ECO:0008006" key="4">
    <source>
        <dbReference type="Google" id="ProtNLM"/>
    </source>
</evidence>
<accession>A0A1Y5SME0</accession>
<feature type="signal peptide" evidence="1">
    <location>
        <begin position="1"/>
        <end position="24"/>
    </location>
</feature>